<protein>
    <submittedName>
        <fullName evidence="5">Uncharacterized protein</fullName>
    </submittedName>
</protein>
<evidence type="ECO:0000256" key="2">
    <source>
        <dbReference type="SAM" id="MobiDB-lite"/>
    </source>
</evidence>
<accession>A0ABD0LW78</accession>
<dbReference type="InterPro" id="IPR036034">
    <property type="entry name" value="PDZ_sf"/>
</dbReference>
<organism evidence="5 6">
    <name type="scientific">Batillaria attramentaria</name>
    <dbReference type="NCBI Taxonomy" id="370345"/>
    <lineage>
        <taxon>Eukaryota</taxon>
        <taxon>Metazoa</taxon>
        <taxon>Spiralia</taxon>
        <taxon>Lophotrochozoa</taxon>
        <taxon>Mollusca</taxon>
        <taxon>Gastropoda</taxon>
        <taxon>Caenogastropoda</taxon>
        <taxon>Sorbeoconcha</taxon>
        <taxon>Cerithioidea</taxon>
        <taxon>Batillariidae</taxon>
        <taxon>Batillaria</taxon>
    </lineage>
</organism>
<dbReference type="Proteomes" id="UP001519460">
    <property type="component" value="Unassembled WGS sequence"/>
</dbReference>
<dbReference type="CDD" id="cd06731">
    <property type="entry name" value="PDZ1_MAGI-1_3-like"/>
    <property type="match status" value="1"/>
</dbReference>
<evidence type="ECO:0000313" key="5">
    <source>
        <dbReference type="EMBL" id="KAK7503617.1"/>
    </source>
</evidence>
<feature type="compositionally biased region" description="Polar residues" evidence="2">
    <location>
        <begin position="602"/>
        <end position="613"/>
    </location>
</feature>
<evidence type="ECO:0000259" key="3">
    <source>
        <dbReference type="PROSITE" id="PS50020"/>
    </source>
</evidence>
<dbReference type="Gene3D" id="2.20.70.10">
    <property type="match status" value="1"/>
</dbReference>
<dbReference type="FunFam" id="2.30.42.10:FF:000144">
    <property type="entry name" value="Membrane associated guanylate kinase, WW and PDZ domain containing 2"/>
    <property type="match status" value="1"/>
</dbReference>
<dbReference type="InterPro" id="IPR001478">
    <property type="entry name" value="PDZ"/>
</dbReference>
<dbReference type="CDD" id="cd00201">
    <property type="entry name" value="WW"/>
    <property type="match status" value="1"/>
</dbReference>
<dbReference type="SUPFAM" id="SSF51045">
    <property type="entry name" value="WW domain"/>
    <property type="match status" value="1"/>
</dbReference>
<dbReference type="Pfam" id="PF00595">
    <property type="entry name" value="PDZ"/>
    <property type="match status" value="4"/>
</dbReference>
<dbReference type="InterPro" id="IPR001202">
    <property type="entry name" value="WW_dom"/>
</dbReference>
<evidence type="ECO:0000256" key="1">
    <source>
        <dbReference type="ARBA" id="ARBA00022737"/>
    </source>
</evidence>
<name>A0ABD0LW78_9CAEN</name>
<dbReference type="SUPFAM" id="SSF50156">
    <property type="entry name" value="PDZ domain-like"/>
    <property type="match status" value="5"/>
</dbReference>
<feature type="compositionally biased region" description="Basic and acidic residues" evidence="2">
    <location>
        <begin position="648"/>
        <end position="672"/>
    </location>
</feature>
<dbReference type="SMART" id="SM00456">
    <property type="entry name" value="WW"/>
    <property type="match status" value="1"/>
</dbReference>
<dbReference type="CDD" id="cd06732">
    <property type="entry name" value="PDZ2_MAGI-1_3-like"/>
    <property type="match status" value="1"/>
</dbReference>
<feature type="compositionally biased region" description="Low complexity" evidence="2">
    <location>
        <begin position="1127"/>
        <end position="1141"/>
    </location>
</feature>
<dbReference type="CDD" id="cd06733">
    <property type="entry name" value="PDZ3_MAGI-1_3-like"/>
    <property type="match status" value="1"/>
</dbReference>
<feature type="domain" description="PDZ" evidence="4">
    <location>
        <begin position="391"/>
        <end position="467"/>
    </location>
</feature>
<dbReference type="CDD" id="cd06735">
    <property type="entry name" value="PDZ5_MAGI-1_3-like"/>
    <property type="match status" value="1"/>
</dbReference>
<evidence type="ECO:0000313" key="6">
    <source>
        <dbReference type="Proteomes" id="UP001519460"/>
    </source>
</evidence>
<dbReference type="FunFam" id="2.20.70.10:FF:000001">
    <property type="entry name" value="Membrane-associated guanylate kinase, WW and PDZ domain-containing protein 1"/>
    <property type="match status" value="1"/>
</dbReference>
<dbReference type="SMART" id="SM00228">
    <property type="entry name" value="PDZ"/>
    <property type="match status" value="5"/>
</dbReference>
<dbReference type="PROSITE" id="PS50020">
    <property type="entry name" value="WW_DOMAIN_2"/>
    <property type="match status" value="1"/>
</dbReference>
<dbReference type="CDD" id="cd06734">
    <property type="entry name" value="PDZ4_MAGI-1_3-like"/>
    <property type="match status" value="1"/>
</dbReference>
<feature type="region of interest" description="Disordered" evidence="2">
    <location>
        <begin position="1147"/>
        <end position="1197"/>
    </location>
</feature>
<feature type="compositionally biased region" description="Basic and acidic residues" evidence="2">
    <location>
        <begin position="1155"/>
        <end position="1169"/>
    </location>
</feature>
<feature type="domain" description="PDZ" evidence="4">
    <location>
        <begin position="940"/>
        <end position="1010"/>
    </location>
</feature>
<dbReference type="Gene3D" id="2.30.42.10">
    <property type="match status" value="5"/>
</dbReference>
<evidence type="ECO:0000259" key="4">
    <source>
        <dbReference type="PROSITE" id="PS50106"/>
    </source>
</evidence>
<feature type="region of interest" description="Disordered" evidence="2">
    <location>
        <begin position="530"/>
        <end position="674"/>
    </location>
</feature>
<sequence length="1340" mass="145968">MVLAVPYTMAIKGQSDNRAIHTELATPVSSQRGGYYEYLEGSAYTGGVFLVVFKDSGLSHPAPGGQGQRGCRITAGLVFPASRRLGQEKGLAAAVNVASRKPVSCVHAASELPFGWEKVEDPHYGTYYIDHVNRRTQYENPVAQIKKNGSGEDMNGPSPSPLPLKPLEGAKGSISELNMNGNIARPGEVRKPFFTKNPGELQGEFVKTTLVKSVRGFGFTIIGGDHADEEFLQIKNVVPNGPAYLNGKLKTGDVIVFVNNTCVLGYTHQDVVSLFQTIPPGETVTLEICRGYSLRFDPDDPNTEIVTTVAVTLPQDGPNAGSAPSYSGLGTNTDLNSSNRSLKSLPDLARSANVNSNMSFSQHSMPGDLKSTHGNGPPDLVSVISKPEILSINIVRGPMGFGFTIADSPYGQKVKQILDKPRCKTLLEGDLLQNINGVDVRHMTHAQIVQVLKDCPIGVDTQIVVQRGGIPLHSKKKHMKTSQSFEDRPHLENELNQLNNPGAYFFTGSDSNLRNMEPTLPVSKLDDSLASINENEPPLPPPPPELTGGDDSGDREDKDNLPPPVSDGDEIDSARSHGKHHASDSRPKTPSSSSHIEPRPKTPSQTRPKTPTSHAYGVHPEQQRRPPYNDGRTYYQDSQNVRSPVENHVSKFSEDVPGELRNHTGDYGHSRTDMGNQFESLYERARPPAGPRMDPFKHNDVRLDSRSRLEYRDGYGYSRPNHLAGVGEGDRYGYGYAREVKPGQFRSRTPGPEMMARGGAGPDYRPENHRPKTPTAQDMRSKTPMPTSQSYSGADFRASGRYTPNPNMEFGRGGGYGRAEYARGWPDFSSPPVGRRYDSFENPAHNRSYGGELSRTMGPPPPPSTSLSQNSPRGAGHPVRQSTSFETEEPVPGNLTRMPRRPPLAGTGTYPPPPGSAGHSPRSLSRGPVDQDPGATEEFTVQLHRQESGYGFRIIGGTEEGSQVSVGHIVPGGSADLDSRLRKGDEIIHVDGQSVMNSSHHRVVQLMTNAALNGRVTLGIRRRHPAFPDVTANSHGVQYPYDVTVTRRETEGFGFVIISSVTKSGSTLGRILENSPAERCGQLHIGDRIMAVNGEDITNMHHEDIVNLIKKSGYSVVLTIGPPLDDASSTASTSQRSSQGSMVNAMAYPAGSESDGQRRPDLSPHHPGWDRVNMSGSNERPRDIGRPRIPSHPGPEEGEIYHVELHRGSRGFGFSIRGGREFNNMPLFVLRIAEGGAADLDGRLKVGDQILEINNFTTDSMTHTEAIEIIQSGGSSVRLRMKRTGKPPPAFEGTPSPVGRYPPPLSNGPIGHSSPHLGRRQIDRDDYFHGYPHGRSFHNY</sequence>
<dbReference type="EMBL" id="JACVVK020000019">
    <property type="protein sequence ID" value="KAK7503617.1"/>
    <property type="molecule type" value="Genomic_DNA"/>
</dbReference>
<feature type="region of interest" description="Disordered" evidence="2">
    <location>
        <begin position="1123"/>
        <end position="1142"/>
    </location>
</feature>
<dbReference type="FunFam" id="2.30.42.10:FF:000005">
    <property type="entry name" value="Membrane associated guanylate kinase, WW and PDZ domain containing 1"/>
    <property type="match status" value="1"/>
</dbReference>
<feature type="domain" description="PDZ" evidence="4">
    <location>
        <begin position="207"/>
        <end position="276"/>
    </location>
</feature>
<dbReference type="PROSITE" id="PS50106">
    <property type="entry name" value="PDZ"/>
    <property type="match status" value="5"/>
</dbReference>
<dbReference type="Pfam" id="PF00397">
    <property type="entry name" value="WW"/>
    <property type="match status" value="1"/>
</dbReference>
<keyword evidence="6" id="KW-1185">Reference proteome</keyword>
<dbReference type="PROSITE" id="PS01159">
    <property type="entry name" value="WW_DOMAIN_1"/>
    <property type="match status" value="1"/>
</dbReference>
<feature type="domain" description="PDZ" evidence="4">
    <location>
        <begin position="1042"/>
        <end position="1120"/>
    </location>
</feature>
<dbReference type="PANTHER" id="PTHR10316">
    <property type="entry name" value="MEMBRANE ASSOCIATED GUANYLATE KINASE-RELATED"/>
    <property type="match status" value="1"/>
</dbReference>
<reference evidence="5 6" key="1">
    <citation type="journal article" date="2023" name="Sci. Data">
        <title>Genome assembly of the Korean intertidal mud-creeper Batillaria attramentaria.</title>
        <authorList>
            <person name="Patra A.K."/>
            <person name="Ho P.T."/>
            <person name="Jun S."/>
            <person name="Lee S.J."/>
            <person name="Kim Y."/>
            <person name="Won Y.J."/>
        </authorList>
    </citation>
    <scope>NUCLEOTIDE SEQUENCE [LARGE SCALE GENOMIC DNA]</scope>
    <source>
        <strain evidence="5">Wonlab-2016</strain>
    </source>
</reference>
<feature type="compositionally biased region" description="Polar residues" evidence="2">
    <location>
        <begin position="774"/>
        <end position="792"/>
    </location>
</feature>
<keyword evidence="1" id="KW-0677">Repeat</keyword>
<feature type="domain" description="PDZ" evidence="4">
    <location>
        <begin position="1202"/>
        <end position="1285"/>
    </location>
</feature>
<comment type="caution">
    <text evidence="5">The sequence shown here is derived from an EMBL/GenBank/DDBJ whole genome shotgun (WGS) entry which is preliminary data.</text>
</comment>
<proteinExistence type="predicted"/>
<dbReference type="InterPro" id="IPR036020">
    <property type="entry name" value="WW_dom_sf"/>
</dbReference>
<feature type="region of interest" description="Disordered" evidence="2">
    <location>
        <begin position="313"/>
        <end position="342"/>
    </location>
</feature>
<feature type="region of interest" description="Disordered" evidence="2">
    <location>
        <begin position="741"/>
        <end position="934"/>
    </location>
</feature>
<feature type="compositionally biased region" description="Polar residues" evidence="2">
    <location>
        <begin position="322"/>
        <end position="342"/>
    </location>
</feature>
<feature type="domain" description="WW" evidence="3">
    <location>
        <begin position="110"/>
        <end position="143"/>
    </location>
</feature>
<gene>
    <name evidence="5" type="ORF">BaRGS_00005156</name>
</gene>
<dbReference type="PANTHER" id="PTHR10316:SF40">
    <property type="entry name" value="LD27118P"/>
    <property type="match status" value="1"/>
</dbReference>
<dbReference type="FunFam" id="2.30.42.10:FF:000232">
    <property type="entry name" value="Uncharacterized protein, isoform A"/>
    <property type="match status" value="1"/>
</dbReference>